<dbReference type="PANTHER" id="PTHR33121">
    <property type="entry name" value="CYCLIC DI-GMP PHOSPHODIESTERASE PDEF"/>
    <property type="match status" value="1"/>
</dbReference>
<organism evidence="2 3">
    <name type="scientific">Dethiosulfatibacter aminovorans DSM 17477</name>
    <dbReference type="NCBI Taxonomy" id="1121476"/>
    <lineage>
        <taxon>Bacteria</taxon>
        <taxon>Bacillati</taxon>
        <taxon>Bacillota</taxon>
        <taxon>Tissierellia</taxon>
        <taxon>Dethiosulfatibacter</taxon>
    </lineage>
</organism>
<gene>
    <name evidence="2" type="ORF">SAMN02745751_03126</name>
</gene>
<evidence type="ECO:0000313" key="2">
    <source>
        <dbReference type="EMBL" id="SHJ68518.1"/>
    </source>
</evidence>
<dbReference type="CDD" id="cd01948">
    <property type="entry name" value="EAL"/>
    <property type="match status" value="1"/>
</dbReference>
<dbReference type="PROSITE" id="PS50883">
    <property type="entry name" value="EAL"/>
    <property type="match status" value="1"/>
</dbReference>
<dbReference type="InterPro" id="IPR035919">
    <property type="entry name" value="EAL_sf"/>
</dbReference>
<dbReference type="InterPro" id="IPR001633">
    <property type="entry name" value="EAL_dom"/>
</dbReference>
<evidence type="ECO:0000313" key="3">
    <source>
        <dbReference type="Proteomes" id="UP000184052"/>
    </source>
</evidence>
<dbReference type="EMBL" id="FQZL01000031">
    <property type="protein sequence ID" value="SHJ68518.1"/>
    <property type="molecule type" value="Genomic_DNA"/>
</dbReference>
<dbReference type="Pfam" id="PF00563">
    <property type="entry name" value="EAL"/>
    <property type="match status" value="1"/>
</dbReference>
<dbReference type="Proteomes" id="UP000184052">
    <property type="component" value="Unassembled WGS sequence"/>
</dbReference>
<dbReference type="Gene3D" id="3.20.20.450">
    <property type="entry name" value="EAL domain"/>
    <property type="match status" value="1"/>
</dbReference>
<dbReference type="PANTHER" id="PTHR33121:SF79">
    <property type="entry name" value="CYCLIC DI-GMP PHOSPHODIESTERASE PDED-RELATED"/>
    <property type="match status" value="1"/>
</dbReference>
<dbReference type="InterPro" id="IPR050706">
    <property type="entry name" value="Cyclic-di-GMP_PDE-like"/>
</dbReference>
<name>A0A1M6LBH5_9FIRM</name>
<feature type="domain" description="EAL" evidence="1">
    <location>
        <begin position="173"/>
        <end position="422"/>
    </location>
</feature>
<dbReference type="GO" id="GO:0071111">
    <property type="term" value="F:cyclic-guanylate-specific phosphodiesterase activity"/>
    <property type="evidence" value="ECO:0007669"/>
    <property type="project" value="InterPro"/>
</dbReference>
<sequence length="426" mass="49539">MLNDEVSINEYNGLKNVNKLYEDLDILMNDEDINEFTAFVFEVTNLSRINKFNDYSISRKSIQYTIDIAKEIFDKCEPYSLCNNEFVLILEESNIDATYKKSIQFLEIFNNPILINNVPINLELKSSILKYPIHGDKTEIFCNNLSRSLLQEGREIDNLSIFSNSLADVFQKEHSIMCEIFHALNNNELRVEYQPIYNMIDDVIIGVEALLRWDSLKMNIGEIIDIVERHDLINYVTKWVAKEVIKQLSEWKKKGITTKVFIKVSSEDLKNDYFLNYLVKSVEKSDIESSMLGIELTERCIYNNIRSIEVLLNKFIKHGFEISLDNYGTGYNLLRNVFKYPCHNIKIDKFFISNIENDAAYSFIEGVINSAKEFDINVFAEGVETETQFMILQSLGCQVIQGYYFSKPLKPEDISKQLMLAKEQLL</sequence>
<proteinExistence type="predicted"/>
<dbReference type="SMART" id="SM00052">
    <property type="entry name" value="EAL"/>
    <property type="match status" value="1"/>
</dbReference>
<keyword evidence="3" id="KW-1185">Reference proteome</keyword>
<dbReference type="RefSeq" id="WP_073050504.1">
    <property type="nucleotide sequence ID" value="NZ_FQZL01000031.1"/>
</dbReference>
<dbReference type="AlphaFoldDB" id="A0A1M6LBH5"/>
<dbReference type="SUPFAM" id="SSF141868">
    <property type="entry name" value="EAL domain-like"/>
    <property type="match status" value="1"/>
</dbReference>
<evidence type="ECO:0000259" key="1">
    <source>
        <dbReference type="PROSITE" id="PS50883"/>
    </source>
</evidence>
<protein>
    <submittedName>
        <fullName evidence="2">EAL domain, c-di-GMP-specific phosphodiesterase class I (Or its enzymatically inactive variant)</fullName>
    </submittedName>
</protein>
<accession>A0A1M6LBH5</accession>
<dbReference type="STRING" id="1121476.SAMN02745751_03126"/>
<reference evidence="2 3" key="1">
    <citation type="submission" date="2016-11" db="EMBL/GenBank/DDBJ databases">
        <authorList>
            <person name="Jaros S."/>
            <person name="Januszkiewicz K."/>
            <person name="Wedrychowicz H."/>
        </authorList>
    </citation>
    <scope>NUCLEOTIDE SEQUENCE [LARGE SCALE GENOMIC DNA]</scope>
    <source>
        <strain evidence="2 3">DSM 17477</strain>
    </source>
</reference>